<feature type="domain" description="Plastocyanin-like" evidence="11">
    <location>
        <begin position="463"/>
        <end position="576"/>
    </location>
</feature>
<evidence type="ECO:0000259" key="11">
    <source>
        <dbReference type="Pfam" id="PF07731"/>
    </source>
</evidence>
<dbReference type="PANTHER" id="PTHR11709:SF488">
    <property type="entry name" value="LACCASE-RELATED"/>
    <property type="match status" value="1"/>
</dbReference>
<keyword evidence="6" id="KW-0325">Glycoprotein</keyword>
<feature type="signal peptide" evidence="8">
    <location>
        <begin position="1"/>
        <end position="22"/>
    </location>
</feature>
<organism evidence="14 15">
    <name type="scientific">Aspergillus mulundensis</name>
    <dbReference type="NCBI Taxonomy" id="1810919"/>
    <lineage>
        <taxon>Eukaryota</taxon>
        <taxon>Fungi</taxon>
        <taxon>Dikarya</taxon>
        <taxon>Ascomycota</taxon>
        <taxon>Pezizomycotina</taxon>
        <taxon>Eurotiomycetes</taxon>
        <taxon>Eurotiomycetidae</taxon>
        <taxon>Eurotiales</taxon>
        <taxon>Aspergillaceae</taxon>
        <taxon>Aspergillus</taxon>
        <taxon>Aspergillus subgen. Nidulantes</taxon>
    </lineage>
</organism>
<evidence type="ECO:0000256" key="3">
    <source>
        <dbReference type="ARBA" id="ARBA00022729"/>
    </source>
</evidence>
<dbReference type="InterPro" id="IPR011707">
    <property type="entry name" value="Cu-oxidase-like_N"/>
</dbReference>
<dbReference type="InterPro" id="IPR054413">
    <property type="entry name" value="LSO1/2"/>
</dbReference>
<keyword evidence="3 8" id="KW-0732">Signal</keyword>
<feature type="compositionally biased region" description="Basic and acidic residues" evidence="7">
    <location>
        <begin position="680"/>
        <end position="701"/>
    </location>
</feature>
<dbReference type="CDD" id="cd13876">
    <property type="entry name" value="CuRO_2_Abr2_like"/>
    <property type="match status" value="1"/>
</dbReference>
<dbReference type="RefSeq" id="XP_026607105.1">
    <property type="nucleotide sequence ID" value="XM_026743942.1"/>
</dbReference>
<dbReference type="InterPro" id="IPR011706">
    <property type="entry name" value="Cu-oxidase_C"/>
</dbReference>
<keyword evidence="4" id="KW-0560">Oxidoreductase</keyword>
<feature type="compositionally biased region" description="Low complexity" evidence="7">
    <location>
        <begin position="708"/>
        <end position="728"/>
    </location>
</feature>
<feature type="chain" id="PRO_5017812670" description="L-ascorbate oxidase" evidence="8">
    <location>
        <begin position="23"/>
        <end position="852"/>
    </location>
</feature>
<keyword evidence="15" id="KW-1185">Reference proteome</keyword>
<dbReference type="Pfam" id="PF07732">
    <property type="entry name" value="Cu-oxidase_3"/>
    <property type="match status" value="1"/>
</dbReference>
<dbReference type="SUPFAM" id="SSF49503">
    <property type="entry name" value="Cupredoxins"/>
    <property type="match status" value="3"/>
</dbReference>
<feature type="compositionally biased region" description="Polar residues" evidence="7">
    <location>
        <begin position="730"/>
        <end position="748"/>
    </location>
</feature>
<dbReference type="InterPro" id="IPR045087">
    <property type="entry name" value="Cu-oxidase_fam"/>
</dbReference>
<evidence type="ECO:0000259" key="9">
    <source>
        <dbReference type="Pfam" id="PF00394"/>
    </source>
</evidence>
<evidence type="ECO:0000256" key="1">
    <source>
        <dbReference type="ARBA" id="ARBA00010609"/>
    </source>
</evidence>
<evidence type="ECO:0000256" key="2">
    <source>
        <dbReference type="ARBA" id="ARBA00022723"/>
    </source>
</evidence>
<dbReference type="InterPro" id="IPR054414">
    <property type="entry name" value="Ccdc124/Oxs1_C"/>
</dbReference>
<dbReference type="Gene3D" id="2.60.40.420">
    <property type="entry name" value="Cupredoxins - blue copper proteins"/>
    <property type="match status" value="3"/>
</dbReference>
<dbReference type="GO" id="GO:0005507">
    <property type="term" value="F:copper ion binding"/>
    <property type="evidence" value="ECO:0007669"/>
    <property type="project" value="InterPro"/>
</dbReference>
<feature type="domain" description="Plastocyanin-like" evidence="12">
    <location>
        <begin position="32"/>
        <end position="145"/>
    </location>
</feature>
<evidence type="ECO:0000256" key="4">
    <source>
        <dbReference type="ARBA" id="ARBA00023002"/>
    </source>
</evidence>
<dbReference type="STRING" id="1810919.A0A3D8SVF1"/>
<feature type="domain" description="Coiled-coil" evidence="10">
    <location>
        <begin position="745"/>
        <end position="823"/>
    </location>
</feature>
<evidence type="ECO:0000259" key="13">
    <source>
        <dbReference type="Pfam" id="PF22048"/>
    </source>
</evidence>
<dbReference type="Pfam" id="PF06244">
    <property type="entry name" value="Ccdc124"/>
    <property type="match status" value="1"/>
</dbReference>
<dbReference type="CDD" id="cd13898">
    <property type="entry name" value="CuRO_3_Abr2_like"/>
    <property type="match status" value="1"/>
</dbReference>
<feature type="region of interest" description="Disordered" evidence="7">
    <location>
        <begin position="655"/>
        <end position="751"/>
    </location>
</feature>
<feature type="region of interest" description="Disordered" evidence="7">
    <location>
        <begin position="604"/>
        <end position="627"/>
    </location>
</feature>
<feature type="compositionally biased region" description="Basic and acidic residues" evidence="7">
    <location>
        <begin position="657"/>
        <end position="672"/>
    </location>
</feature>
<keyword evidence="5" id="KW-0186">Copper</keyword>
<evidence type="ECO:0000313" key="15">
    <source>
        <dbReference type="Proteomes" id="UP000256690"/>
    </source>
</evidence>
<feature type="compositionally biased region" description="Basic and acidic residues" evidence="7">
    <location>
        <begin position="604"/>
        <end position="616"/>
    </location>
</feature>
<dbReference type="PANTHER" id="PTHR11709">
    <property type="entry name" value="MULTI-COPPER OXIDASE"/>
    <property type="match status" value="1"/>
</dbReference>
<keyword evidence="2" id="KW-0479">Metal-binding</keyword>
<sequence length="852" mass="94608">MSTLHRSLSLLVILCLVHWVSCKTVRFELNLTWEDRNVAGIVRKAILSNGQLPGPTLRIKQGDEVEFRVRNFMPFSTTVHFHGIQQLGTPWSDGTPGLSQEPIEPGNQFIYKWTANEYGSYIYHSHARGQLIDGLYGAIYIQPKNSVEKPFRLITQDATEIAAMIRAESETEPLMLSDWRVLDSEAIWQAEVASGVENICSNAILINGKGSAWCLPQERINDLTTVDQRVLLGNSTMTDIGCFPPIDSFFGSWPRDPSLLPRSFSSGCTPGYGPEEIVRVDSRTRYISRDVMSMAGTASLVFSIDEHPLYVYAIDGRYIEPVLVDAVRVPAGTRYSVLIELKQIRAARDYTIRVAHNGANQIINGTATMSYISRQSQQRPSLPHITETGNLINPQSIFLNESLVVPFPVELPAPTVDQTIVLNINHYHAYYRWTLGEGSFPLELEDVHPALFNASAIPYPYSVSTMNNTWVDIVFNVSGETPPPHPMHKHSNKYFVIGEGGGPFTWSSVAEAMEEVPDYFNFVNPQIRDTYTTPFIPRSTGTWLAIRYHVVNPGPFLLHCHLQMHQSGGMALAIMDGIGDWPLVPQEYQLSAARALESEQKDIKMGGKKAAGENSKKAAGNARVRTTSTSATNIYHRSEAELIIWGQQKAEAAANKKAAEDQKRAAEEDKQWAKGAKGSSKKEDAEAKKAEAARKKAERDAMLAAEESSQPSKPKNNKSAAKKNAAPSRGTLNLDQLDDTPSSKTGALNASGIDNALDALSLTGKDSSKIDRHPERRYKAAYAAFEARRLPEIEAENPGLRRNQRVDLCKKEFDKSDENPFNQVHVAFDATRDEVAAAREAERKKTEARLAR</sequence>
<dbReference type="InterPro" id="IPR008972">
    <property type="entry name" value="Cupredoxin"/>
</dbReference>
<dbReference type="AlphaFoldDB" id="A0A3D8SVF1"/>
<evidence type="ECO:0000259" key="10">
    <source>
        <dbReference type="Pfam" id="PF06244"/>
    </source>
</evidence>
<dbReference type="EMBL" id="PVWQ01000002">
    <property type="protein sequence ID" value="RDW90151.1"/>
    <property type="molecule type" value="Genomic_DNA"/>
</dbReference>
<comment type="similarity">
    <text evidence="1">Belongs to the multicopper oxidase family.</text>
</comment>
<evidence type="ECO:0000256" key="6">
    <source>
        <dbReference type="ARBA" id="ARBA00023180"/>
    </source>
</evidence>
<dbReference type="OrthoDB" id="2121828at2759"/>
<dbReference type="CDD" id="cd13850">
    <property type="entry name" value="CuRO_1_Abr2_like"/>
    <property type="match status" value="1"/>
</dbReference>
<dbReference type="GO" id="GO:0042440">
    <property type="term" value="P:pigment metabolic process"/>
    <property type="evidence" value="ECO:0007669"/>
    <property type="project" value="UniProtKB-ARBA"/>
</dbReference>
<evidence type="ECO:0000313" key="14">
    <source>
        <dbReference type="EMBL" id="RDW90151.1"/>
    </source>
</evidence>
<dbReference type="PROSITE" id="PS00080">
    <property type="entry name" value="MULTICOPPER_OXIDASE2"/>
    <property type="match status" value="1"/>
</dbReference>
<protein>
    <recommendedName>
        <fullName evidence="16">L-ascorbate oxidase</fullName>
    </recommendedName>
</protein>
<dbReference type="FunFam" id="2.60.40.420:FF:000061">
    <property type="entry name" value="Laccase TilA"/>
    <property type="match status" value="1"/>
</dbReference>
<evidence type="ECO:0008006" key="16">
    <source>
        <dbReference type="Google" id="ProtNLM"/>
    </source>
</evidence>
<evidence type="ECO:0000259" key="12">
    <source>
        <dbReference type="Pfam" id="PF07732"/>
    </source>
</evidence>
<comment type="caution">
    <text evidence="14">The sequence shown here is derived from an EMBL/GenBank/DDBJ whole genome shotgun (WGS) entry which is preliminary data.</text>
</comment>
<dbReference type="GO" id="GO:0052716">
    <property type="term" value="F:hydroquinone:oxygen oxidoreductase activity"/>
    <property type="evidence" value="ECO:0007669"/>
    <property type="project" value="UniProtKB-ARBA"/>
</dbReference>
<dbReference type="Proteomes" id="UP000256690">
    <property type="component" value="Unassembled WGS sequence"/>
</dbReference>
<dbReference type="Pfam" id="PF07731">
    <property type="entry name" value="Cu-oxidase_2"/>
    <property type="match status" value="1"/>
</dbReference>
<name>A0A3D8SVF1_9EURO</name>
<proteinExistence type="inferred from homology"/>
<accession>A0A3D8SVF1</accession>
<dbReference type="FunFam" id="2.60.40.420:FF:000036">
    <property type="entry name" value="L-ascorbate oxidase"/>
    <property type="match status" value="1"/>
</dbReference>
<dbReference type="PROSITE" id="PS00079">
    <property type="entry name" value="MULTICOPPER_OXIDASE1"/>
    <property type="match status" value="2"/>
</dbReference>
<evidence type="ECO:0000256" key="7">
    <source>
        <dbReference type="SAM" id="MobiDB-lite"/>
    </source>
</evidence>
<dbReference type="InterPro" id="IPR033138">
    <property type="entry name" value="Cu_oxidase_CS"/>
</dbReference>
<dbReference type="Pfam" id="PF22048">
    <property type="entry name" value="LSO1_2-like"/>
    <property type="match status" value="1"/>
</dbReference>
<dbReference type="InterPro" id="IPR002355">
    <property type="entry name" value="Cu_oxidase_Cu_BS"/>
</dbReference>
<dbReference type="Pfam" id="PF00394">
    <property type="entry name" value="Cu-oxidase"/>
    <property type="match status" value="1"/>
</dbReference>
<reference evidence="14 15" key="1">
    <citation type="journal article" date="2018" name="IMA Fungus">
        <title>IMA Genome-F 9: Draft genome sequence of Annulohypoxylon stygium, Aspergillus mulundensis, Berkeleyomyces basicola (syn. Thielaviopsis basicola), Ceratocystis smalleyi, two Cercospora beticola strains, Coleophoma cylindrospora, Fusarium fracticaudum, Phialophora cf. hyalina, and Morchella septimelata.</title>
        <authorList>
            <person name="Wingfield B.D."/>
            <person name="Bills G.F."/>
            <person name="Dong Y."/>
            <person name="Huang W."/>
            <person name="Nel W.J."/>
            <person name="Swalarsk-Parry B.S."/>
            <person name="Vaghefi N."/>
            <person name="Wilken P.M."/>
            <person name="An Z."/>
            <person name="de Beer Z.W."/>
            <person name="De Vos L."/>
            <person name="Chen L."/>
            <person name="Duong T.A."/>
            <person name="Gao Y."/>
            <person name="Hammerbacher A."/>
            <person name="Kikkert J.R."/>
            <person name="Li Y."/>
            <person name="Li H."/>
            <person name="Li K."/>
            <person name="Li Q."/>
            <person name="Liu X."/>
            <person name="Ma X."/>
            <person name="Naidoo K."/>
            <person name="Pethybridge S.J."/>
            <person name="Sun J."/>
            <person name="Steenkamp E.T."/>
            <person name="van der Nest M.A."/>
            <person name="van Wyk S."/>
            <person name="Wingfield M.J."/>
            <person name="Xiong C."/>
            <person name="Yue Q."/>
            <person name="Zhang X."/>
        </authorList>
    </citation>
    <scope>NUCLEOTIDE SEQUENCE [LARGE SCALE GENOMIC DNA]</scope>
    <source>
        <strain evidence="14 15">DSM 5745</strain>
    </source>
</reference>
<gene>
    <name evidence="14" type="ORF">DSM5745_01926</name>
</gene>
<dbReference type="InterPro" id="IPR001117">
    <property type="entry name" value="Cu-oxidase_2nd"/>
</dbReference>
<feature type="domain" description="Plastocyanin-like" evidence="9">
    <location>
        <begin position="173"/>
        <end position="371"/>
    </location>
</feature>
<evidence type="ECO:0000256" key="5">
    <source>
        <dbReference type="ARBA" id="ARBA00023008"/>
    </source>
</evidence>
<feature type="domain" description="LSO1/LSO2" evidence="13">
    <location>
        <begin position="647"/>
        <end position="707"/>
    </location>
</feature>
<dbReference type="GeneID" id="38112296"/>
<evidence type="ECO:0000256" key="8">
    <source>
        <dbReference type="SAM" id="SignalP"/>
    </source>
</evidence>